<sequence length="54" mass="5720">MDYGSSIAAAEFCIGAAENLQEKRDYADRKYCASAAFPGRRVVCAAQEACAGGR</sequence>
<protein>
    <submittedName>
        <fullName evidence="1">Uncharacterized protein</fullName>
    </submittedName>
</protein>
<reference evidence="1" key="1">
    <citation type="submission" date="2015-10" db="EMBL/GenBank/DDBJ databases">
        <title>Comparative analysis of sym-gene organization in Rhizobium leguminosarum bv. viciae strains, isolated from different host plants and demonstrating clear differences in symbiotic specificity.</title>
        <authorList>
            <person name="Chirak E.R."/>
            <person name="Kimeklis A.K."/>
            <person name="Andronov E.E."/>
        </authorList>
    </citation>
    <scope>NUCLEOTIDE SEQUENCE</scope>
    <source>
        <strain evidence="1">Vaf12</strain>
    </source>
</reference>
<dbReference type="EMBL" id="KT944070">
    <property type="protein sequence ID" value="ALU64421.1"/>
    <property type="molecule type" value="Genomic_DNA"/>
</dbReference>
<dbReference type="AlphaFoldDB" id="A0A0U3JQU4"/>
<evidence type="ECO:0000313" key="1">
    <source>
        <dbReference type="EMBL" id="ALU64421.1"/>
    </source>
</evidence>
<organism evidence="1">
    <name type="scientific">Rhizobium leguminosarum bv. viciae</name>
    <dbReference type="NCBI Taxonomy" id="387"/>
    <lineage>
        <taxon>Bacteria</taxon>
        <taxon>Pseudomonadati</taxon>
        <taxon>Pseudomonadota</taxon>
        <taxon>Alphaproteobacteria</taxon>
        <taxon>Hyphomicrobiales</taxon>
        <taxon>Rhizobiaceae</taxon>
        <taxon>Rhizobium/Agrobacterium group</taxon>
        <taxon>Rhizobium</taxon>
    </lineage>
</organism>
<name>A0A0U3JQU4_RHILV</name>
<proteinExistence type="predicted"/>
<accession>A0A0U3JQU4</accession>